<evidence type="ECO:0000256" key="1">
    <source>
        <dbReference type="SAM" id="SignalP"/>
    </source>
</evidence>
<protein>
    <recommendedName>
        <fullName evidence="3">Secreted protein</fullName>
    </recommendedName>
</protein>
<name>A0A0U1VAM9_9ACTN</name>
<keyword evidence="1" id="KW-0732">Signal</keyword>
<sequence length="133" mass="13234">MFTMTRGARILAALAISAITVCGGGSAAYAHAGKGTGGEDIAGSVLSVLGSSTSTGHANQCGAPIGSVGVKSVCRAKHGHADRDRPGSERVDSGLLSNVAAWNATGHSNNCGNPNVAVLSDTTCITEDIHHGH</sequence>
<evidence type="ECO:0008006" key="3">
    <source>
        <dbReference type="Google" id="ProtNLM"/>
    </source>
</evidence>
<feature type="signal peptide" evidence="1">
    <location>
        <begin position="1"/>
        <end position="32"/>
    </location>
</feature>
<dbReference type="EMBL" id="KM514925">
    <property type="protein sequence ID" value="AIZ66889.1"/>
    <property type="molecule type" value="Genomic_DNA"/>
</dbReference>
<feature type="chain" id="PRO_5038676131" description="Secreted protein" evidence="1">
    <location>
        <begin position="33"/>
        <end position="133"/>
    </location>
</feature>
<accession>A0A0U1VAM9</accession>
<reference evidence="2" key="1">
    <citation type="submission" date="2014-09" db="EMBL/GenBank/DDBJ databases">
        <title>Characterization of two new jenamidines and their biosynthetic pathway from Streptomyces sp. MA37.</title>
        <authorList>
            <person name="Yi Y."/>
            <person name="Hai D."/>
            <person name="Sheng H."/>
        </authorList>
    </citation>
    <scope>NUCLEOTIDE SEQUENCE</scope>
    <source>
        <strain evidence="2">MA37</strain>
    </source>
</reference>
<evidence type="ECO:0000313" key="2">
    <source>
        <dbReference type="EMBL" id="AIZ66889.1"/>
    </source>
</evidence>
<dbReference type="AlphaFoldDB" id="A0A0U1VAM9"/>
<proteinExistence type="predicted"/>
<organism evidence="2">
    <name type="scientific">Streptomyces sp. MA37</name>
    <dbReference type="NCBI Taxonomy" id="1400207"/>
    <lineage>
        <taxon>Bacteria</taxon>
        <taxon>Bacillati</taxon>
        <taxon>Actinomycetota</taxon>
        <taxon>Actinomycetes</taxon>
        <taxon>Kitasatosporales</taxon>
        <taxon>Streptomycetaceae</taxon>
        <taxon>Streptomyces</taxon>
    </lineage>
</organism>